<gene>
    <name evidence="1" type="ORF">D0435_15325</name>
</gene>
<proteinExistence type="predicted"/>
<reference evidence="1 2" key="1">
    <citation type="submission" date="2018-08" db="EMBL/GenBank/DDBJ databases">
        <title>Murine metabolic-syndrome-specific gut microbial biobank.</title>
        <authorList>
            <person name="Liu C."/>
        </authorList>
    </citation>
    <scope>NUCLEOTIDE SEQUENCE [LARGE SCALE GENOMIC DNA]</scope>
    <source>
        <strain evidence="1 2">28</strain>
    </source>
</reference>
<dbReference type="Proteomes" id="UP000446866">
    <property type="component" value="Unassembled WGS sequence"/>
</dbReference>
<protein>
    <submittedName>
        <fullName evidence="1">DUF2971 domain-containing protein</fullName>
    </submittedName>
</protein>
<evidence type="ECO:0000313" key="1">
    <source>
        <dbReference type="EMBL" id="NBH63011.1"/>
    </source>
</evidence>
<dbReference type="AlphaFoldDB" id="A0A845QPM1"/>
<dbReference type="EMBL" id="QXWK01000052">
    <property type="protein sequence ID" value="NBH63011.1"/>
    <property type="molecule type" value="Genomic_DNA"/>
</dbReference>
<dbReference type="InterPro" id="IPR021352">
    <property type="entry name" value="DUF2971"/>
</dbReference>
<keyword evidence="2" id="KW-1185">Reference proteome</keyword>
<accession>A0A845QPM1</accession>
<name>A0A845QPM1_9FIRM</name>
<comment type="caution">
    <text evidence="1">The sequence shown here is derived from an EMBL/GenBank/DDBJ whole genome shotgun (WGS) entry which is preliminary data.</text>
</comment>
<evidence type="ECO:0000313" key="2">
    <source>
        <dbReference type="Proteomes" id="UP000446866"/>
    </source>
</evidence>
<organism evidence="1 2">
    <name type="scientific">Anaerotruncus colihominis</name>
    <dbReference type="NCBI Taxonomy" id="169435"/>
    <lineage>
        <taxon>Bacteria</taxon>
        <taxon>Bacillati</taxon>
        <taxon>Bacillota</taxon>
        <taxon>Clostridia</taxon>
        <taxon>Eubacteriales</taxon>
        <taxon>Oscillospiraceae</taxon>
        <taxon>Anaerotruncus</taxon>
    </lineage>
</organism>
<sequence length="271" mass="32239">MTMKNFKPTEYEIEMGEGIAAEYEKYEYNRRCPKETFEHWQNRLPCVVFKYRDIGTIKSLIRVIDIFKKERLYFPKASSLNDPFEGGNVDFLSDEDKERFRQRIGNTRILSLSKDCFSAPLWAHYASMGNGICIGFHTYENFSTIKKVEYSDTIDKKQFWTVDINDAVKNEYCWKNKDWSYENEYRILKEVSGDENEDFFCFSSEEILTVIFGENVEPEVKKILLKVIPENCTIFDIKVDKNRARYYLIQDDLPKNKIYKLDELYDAIIKE</sequence>
<dbReference type="Pfam" id="PF11185">
    <property type="entry name" value="DUF2971"/>
    <property type="match status" value="1"/>
</dbReference>